<sequence length="229" mass="24392">MQFLTVSRALTMSILALGAAVATPIPGNSSETFLDQRGCEQAWSWFCYIYTLIPDTAAAALSCHVGQFQALHPDRELHLALLLRPVRRCVLRDPAHDGAVRRFGGCTWTDRAGYLAAHRLGHVVPLHEHDVAVVAVRVQAVPAARVLAALEEGLETVGVGAEAERRGLLEVVEQEEEVGSGGGIVREGVLPAEVLGRRGGAGAAWSLGCFVGVSETDVNALLRRDGTAE</sequence>
<evidence type="ECO:0000313" key="2">
    <source>
        <dbReference type="EMBL" id="KAK8070781.1"/>
    </source>
</evidence>
<dbReference type="RefSeq" id="XP_066664589.1">
    <property type="nucleotide sequence ID" value="XM_066815299.1"/>
</dbReference>
<feature type="signal peptide" evidence="1">
    <location>
        <begin position="1"/>
        <end position="22"/>
    </location>
</feature>
<evidence type="ECO:0000256" key="1">
    <source>
        <dbReference type="SAM" id="SignalP"/>
    </source>
</evidence>
<accession>A0ABR1VHS0</accession>
<dbReference type="GeneID" id="92048359"/>
<protein>
    <submittedName>
        <fullName evidence="2">Uncharacterized protein</fullName>
    </submittedName>
</protein>
<keyword evidence="1" id="KW-0732">Signal</keyword>
<keyword evidence="3" id="KW-1185">Reference proteome</keyword>
<reference evidence="2 3" key="1">
    <citation type="submission" date="2023-01" db="EMBL/GenBank/DDBJ databases">
        <title>Analysis of 21 Apiospora genomes using comparative genomics revels a genus with tremendous synthesis potential of carbohydrate active enzymes and secondary metabolites.</title>
        <authorList>
            <person name="Sorensen T."/>
        </authorList>
    </citation>
    <scope>NUCLEOTIDE SEQUENCE [LARGE SCALE GENOMIC DNA]</scope>
    <source>
        <strain evidence="2 3">CBS 114990</strain>
    </source>
</reference>
<name>A0ABR1VHS0_9PEZI</name>
<feature type="chain" id="PRO_5046026959" evidence="1">
    <location>
        <begin position="23"/>
        <end position="229"/>
    </location>
</feature>
<dbReference type="Proteomes" id="UP001433268">
    <property type="component" value="Unassembled WGS sequence"/>
</dbReference>
<evidence type="ECO:0000313" key="3">
    <source>
        <dbReference type="Proteomes" id="UP001433268"/>
    </source>
</evidence>
<comment type="caution">
    <text evidence="2">The sequence shown here is derived from an EMBL/GenBank/DDBJ whole genome shotgun (WGS) entry which is preliminary data.</text>
</comment>
<organism evidence="2 3">
    <name type="scientific">Apiospora hydei</name>
    <dbReference type="NCBI Taxonomy" id="1337664"/>
    <lineage>
        <taxon>Eukaryota</taxon>
        <taxon>Fungi</taxon>
        <taxon>Dikarya</taxon>
        <taxon>Ascomycota</taxon>
        <taxon>Pezizomycotina</taxon>
        <taxon>Sordariomycetes</taxon>
        <taxon>Xylariomycetidae</taxon>
        <taxon>Amphisphaeriales</taxon>
        <taxon>Apiosporaceae</taxon>
        <taxon>Apiospora</taxon>
    </lineage>
</organism>
<dbReference type="EMBL" id="JAQQWN010000008">
    <property type="protein sequence ID" value="KAK8070781.1"/>
    <property type="molecule type" value="Genomic_DNA"/>
</dbReference>
<proteinExistence type="predicted"/>
<gene>
    <name evidence="2" type="ORF">PG997_010984</name>
</gene>